<dbReference type="Pfam" id="PF13271">
    <property type="entry name" value="DUF4062"/>
    <property type="match status" value="1"/>
</dbReference>
<dbReference type="SUPFAM" id="SSF140864">
    <property type="entry name" value="TROVE domain-like"/>
    <property type="match status" value="1"/>
</dbReference>
<keyword evidence="3" id="KW-1185">Reference proteome</keyword>
<organism evidence="2 3">
    <name type="scientific">Fasciola hepatica</name>
    <name type="common">Liver fluke</name>
    <dbReference type="NCBI Taxonomy" id="6192"/>
    <lineage>
        <taxon>Eukaryota</taxon>
        <taxon>Metazoa</taxon>
        <taxon>Spiralia</taxon>
        <taxon>Lophotrochozoa</taxon>
        <taxon>Platyhelminthes</taxon>
        <taxon>Trematoda</taxon>
        <taxon>Digenea</taxon>
        <taxon>Plagiorchiida</taxon>
        <taxon>Echinostomata</taxon>
        <taxon>Echinostomatoidea</taxon>
        <taxon>Fasciolidae</taxon>
        <taxon>Fasciola</taxon>
    </lineage>
</organism>
<dbReference type="GO" id="GO:0000722">
    <property type="term" value="P:telomere maintenance via recombination"/>
    <property type="evidence" value="ECO:0007669"/>
    <property type="project" value="TreeGrafter"/>
</dbReference>
<accession>A0A4E0RWY5</accession>
<evidence type="ECO:0000313" key="2">
    <source>
        <dbReference type="EMBL" id="THD19930.1"/>
    </source>
</evidence>
<reference evidence="2" key="1">
    <citation type="submission" date="2019-03" db="EMBL/GenBank/DDBJ databases">
        <title>Improved annotation for the trematode Fasciola hepatica.</title>
        <authorList>
            <person name="Choi Y.-J."/>
            <person name="Martin J."/>
            <person name="Mitreva M."/>
        </authorList>
    </citation>
    <scope>NUCLEOTIDE SEQUENCE [LARGE SCALE GENOMIC DNA]</scope>
</reference>
<gene>
    <name evidence="2" type="ORF">D915_009385</name>
</gene>
<evidence type="ECO:0000259" key="1">
    <source>
        <dbReference type="PROSITE" id="PS50988"/>
    </source>
</evidence>
<proteinExistence type="predicted"/>
<name>A0A4E0RWY5_FASHE</name>
<dbReference type="GO" id="GO:0070034">
    <property type="term" value="F:telomerase RNA binding"/>
    <property type="evidence" value="ECO:0007669"/>
    <property type="project" value="TreeGrafter"/>
</dbReference>
<dbReference type="Pfam" id="PF05731">
    <property type="entry name" value="TROVE"/>
    <property type="match status" value="1"/>
</dbReference>
<evidence type="ECO:0000313" key="3">
    <source>
        <dbReference type="Proteomes" id="UP000230066"/>
    </source>
</evidence>
<dbReference type="PANTHER" id="PTHR44791:SF1">
    <property type="entry name" value="TELOMERASE PROTEIN COMPONENT 1"/>
    <property type="match status" value="1"/>
</dbReference>
<dbReference type="InterPro" id="IPR008858">
    <property type="entry name" value="TROVE_dom"/>
</dbReference>
<dbReference type="InterPro" id="IPR052652">
    <property type="entry name" value="Telomerase_Complex_Comp"/>
</dbReference>
<dbReference type="PANTHER" id="PTHR44791">
    <property type="entry name" value="TELOMERASE PROTEIN COMPONENT 1 TEP1"/>
    <property type="match status" value="1"/>
</dbReference>
<dbReference type="AlphaFoldDB" id="A0A4E0RWY5"/>
<dbReference type="EMBL" id="JXXN02005397">
    <property type="protein sequence ID" value="THD19930.1"/>
    <property type="molecule type" value="Genomic_DNA"/>
</dbReference>
<protein>
    <submittedName>
        <fullName evidence="2">Telomerase protein component 1</fullName>
    </submittedName>
</protein>
<dbReference type="GO" id="GO:0003720">
    <property type="term" value="F:telomerase activity"/>
    <property type="evidence" value="ECO:0007669"/>
    <property type="project" value="TreeGrafter"/>
</dbReference>
<dbReference type="InterPro" id="IPR037214">
    <property type="entry name" value="TROVE_dom_sf"/>
</dbReference>
<dbReference type="PROSITE" id="PS50988">
    <property type="entry name" value="TROVE"/>
    <property type="match status" value="1"/>
</dbReference>
<feature type="domain" description="TROVE" evidence="1">
    <location>
        <begin position="89"/>
        <end position="504"/>
    </location>
</feature>
<comment type="caution">
    <text evidence="2">The sequence shown here is derived from an EMBL/GenBank/DDBJ whole genome shotgun (WGS) entry which is preliminary data.</text>
</comment>
<dbReference type="GO" id="GO:0005697">
    <property type="term" value="C:telomerase holoenzyme complex"/>
    <property type="evidence" value="ECO:0007669"/>
    <property type="project" value="TreeGrafter"/>
</dbReference>
<dbReference type="Proteomes" id="UP000230066">
    <property type="component" value="Unassembled WGS sequence"/>
</dbReference>
<dbReference type="InterPro" id="IPR025139">
    <property type="entry name" value="DUF4062"/>
</dbReference>
<sequence length="983" mass="111261">MVKRKPGMEGIDVMASHLTQNRMLQTSAHESSLSGLSMFRTVGASHKPLSLENTILSGNSLNQKTFYSQISTVEAPTKKQNAYQAEQKKPVADSTADTVLSENQKMARLASFSMESWSELASLNENEEYNEEMFVTSAVPTDWYDTNPPSLVDEKLLGQVDEARGTKANLLQFIASSLVDGGVLKRFDGRSALVDYLQVLSRRDPEFILKAMTTPDSDKISLSKPMRRNMIEKFTEFDYHQLAKHSKEKGRLKRAKQFCRSTASSSEPSDDSHPFIHMKRTCLTLKYLIRVLHIHAPTFPVMCLLGKRYPSSATEFVRLGLEGTWDPSLVGKRMKLPSPVTWETELSKNGNNAMTWSDLIKENKVPYMAMLRNLRNIIKSGLEPEYHDIVIKKLTNRNAVISSKLFPSRFFTAYVVLQELDRKLQFCSYLCRLRDRHFREKRKRGVVVGGKKGMKRKEAKYLDSIDNKDVVHPRFSEDTLEKYRDALNKAIGIAVRNNLPPIRGNTLIVCCFTVEGEKRKLTKQLKSTGMGNDIRAMGIVLASMCAQICECSTTYAILDDTDRCYAVSDYKQPEGAEYNILSQASTLLSQFKTFRSFSLADCLMEFNAIGYHFDTVYVIGDMCPTVAKFVAFQRAHVGSVNAVWSNLSGTDSWSADCGDKSGWLTMKGPTDQVLRYLSEASDKSLLDHVERIDELYGLVKPVRVQFPDKSITDNATAAVGIEVDRPVRMQWRYCRIFISSTFRDMHAERDLICGLLVPALRQYAAQTLRVHLLDVDLRWGVPESSTRSSQALEMCLDQAVKADLFVLLLGNRYGWSPDRALVNTLPGRLYQMLTKFYVLGMSITEMEYNMAKLAIQSGVPAKEKRLGPDAEREALRNRVFAFVRDPASLNGIPKEHALEFEETQDVKRTRLKAFKTTLQKDGVLVLNNYPSWFNGLIANRPVMGNLSVFGNELSRTLREAMNRLYKIEVSISPSLLCVFLCRY</sequence>